<dbReference type="Proteomes" id="UP000700732">
    <property type="component" value="Unassembled WGS sequence"/>
</dbReference>
<keyword evidence="6" id="KW-1185">Reference proteome</keyword>
<keyword evidence="3" id="KW-0560">Oxidoreductase</keyword>
<comment type="similarity">
    <text evidence="1 4">Belongs to the short-chain dehydrogenases/reductases (SDR) family.</text>
</comment>
<evidence type="ECO:0000313" key="5">
    <source>
        <dbReference type="EMBL" id="MBC3791236.1"/>
    </source>
</evidence>
<name>A0ABR6W3R5_9BACT</name>
<dbReference type="Pfam" id="PF00106">
    <property type="entry name" value="adh_short"/>
    <property type="match status" value="1"/>
</dbReference>
<dbReference type="PRINTS" id="PR00080">
    <property type="entry name" value="SDRFAMILY"/>
</dbReference>
<dbReference type="SUPFAM" id="SSF51735">
    <property type="entry name" value="NAD(P)-binding Rossmann-fold domains"/>
    <property type="match status" value="1"/>
</dbReference>
<evidence type="ECO:0000256" key="1">
    <source>
        <dbReference type="ARBA" id="ARBA00006484"/>
    </source>
</evidence>
<evidence type="ECO:0000256" key="4">
    <source>
        <dbReference type="RuleBase" id="RU000363"/>
    </source>
</evidence>
<dbReference type="InterPro" id="IPR045313">
    <property type="entry name" value="CBR1-like"/>
</dbReference>
<comment type="caution">
    <text evidence="5">The sequence shown here is derived from an EMBL/GenBank/DDBJ whole genome shotgun (WGS) entry which is preliminary data.</text>
</comment>
<reference evidence="5 6" key="1">
    <citation type="submission" date="2019-06" db="EMBL/GenBank/DDBJ databases">
        <title>Spirosoma utsteinense sp. nov. isolated from Antarctic ice-free soils.</title>
        <authorList>
            <person name="Tahon G."/>
        </authorList>
    </citation>
    <scope>NUCLEOTIDE SEQUENCE [LARGE SCALE GENOMIC DNA]</scope>
    <source>
        <strain evidence="5 6">LMG 31447</strain>
    </source>
</reference>
<proteinExistence type="inferred from homology"/>
<organism evidence="5 6">
    <name type="scientific">Spirosoma utsteinense</name>
    <dbReference type="NCBI Taxonomy" id="2585773"/>
    <lineage>
        <taxon>Bacteria</taxon>
        <taxon>Pseudomonadati</taxon>
        <taxon>Bacteroidota</taxon>
        <taxon>Cytophagia</taxon>
        <taxon>Cytophagales</taxon>
        <taxon>Cytophagaceae</taxon>
        <taxon>Spirosoma</taxon>
    </lineage>
</organism>
<dbReference type="PRINTS" id="PR00081">
    <property type="entry name" value="GDHRDH"/>
</dbReference>
<dbReference type="PANTHER" id="PTHR43490">
    <property type="entry name" value="(+)-NEOMENTHOL DEHYDROGENASE"/>
    <property type="match status" value="1"/>
</dbReference>
<dbReference type="EMBL" id="VFIA01000008">
    <property type="protein sequence ID" value="MBC3791236.1"/>
    <property type="molecule type" value="Genomic_DNA"/>
</dbReference>
<accession>A0ABR6W3R5</accession>
<evidence type="ECO:0000313" key="6">
    <source>
        <dbReference type="Proteomes" id="UP000700732"/>
    </source>
</evidence>
<sequence length="240" mass="25985">MKTVLITGANKGIGLEAAAELARLGYFIYLGCRNLTLGQQALDGLHQQGLTNTTLLEIDVTQPESIRKAVEQVAANGPSLDVLINNAGIPGAFPQDASSIPIDTIRYVFETNFFGVIQVTQAFMPLLRQSDAPRIVNVSSGLGSLTYLQDTTNEYYYLSPAAYTPSKTVLNAYTLMLAKELQHTPFKVNVVDPGYTATDFNNNQGVKPVDQAGRFVATFATLDADGPTGRFFGEEGEIPW</sequence>
<dbReference type="RefSeq" id="WP_186737031.1">
    <property type="nucleotide sequence ID" value="NZ_VFIA01000008.1"/>
</dbReference>
<dbReference type="PANTHER" id="PTHR43490:SF99">
    <property type="entry name" value="SHORT-CHAIN DEHYDROGENASE_REDUCTASE"/>
    <property type="match status" value="1"/>
</dbReference>
<keyword evidence="2" id="KW-0521">NADP</keyword>
<protein>
    <submittedName>
        <fullName evidence="5">NAD(P)-dependent dehydrogenase (Short-subunit alcohol dehydrogenase family)</fullName>
    </submittedName>
</protein>
<dbReference type="Gene3D" id="3.40.50.720">
    <property type="entry name" value="NAD(P)-binding Rossmann-like Domain"/>
    <property type="match status" value="1"/>
</dbReference>
<dbReference type="InterPro" id="IPR002347">
    <property type="entry name" value="SDR_fam"/>
</dbReference>
<evidence type="ECO:0000256" key="2">
    <source>
        <dbReference type="ARBA" id="ARBA00022857"/>
    </source>
</evidence>
<dbReference type="CDD" id="cd05324">
    <property type="entry name" value="carb_red_PTCR-like_SDR_c"/>
    <property type="match status" value="1"/>
</dbReference>
<evidence type="ECO:0000256" key="3">
    <source>
        <dbReference type="ARBA" id="ARBA00023002"/>
    </source>
</evidence>
<dbReference type="InterPro" id="IPR036291">
    <property type="entry name" value="NAD(P)-bd_dom_sf"/>
</dbReference>
<gene>
    <name evidence="5" type="ORF">FH603_1735</name>
</gene>